<dbReference type="AlphaFoldDB" id="A0AAD0TXK7"/>
<reference evidence="2 5" key="2">
    <citation type="submission" date="2018-10" db="EMBL/GenBank/DDBJ databases">
        <title>Complete Genome Sequence and Transcriptomic Profiles of a Marine Bacterium, Pseudoalteromonas agarivorans Hao 2018.</title>
        <authorList>
            <person name="Hao L."/>
        </authorList>
    </citation>
    <scope>NUCLEOTIDE SEQUENCE [LARGE SCALE GENOMIC DNA]</scope>
    <source>
        <strain evidence="2 5">Hao 2018</strain>
    </source>
</reference>
<name>A0AAD0TXK7_9GAMM</name>
<proteinExistence type="predicted"/>
<accession>A0AAD0TXK7</accession>
<evidence type="ECO:0000256" key="1">
    <source>
        <dbReference type="SAM" id="Phobius"/>
    </source>
</evidence>
<dbReference type="Proteomes" id="UP000075621">
    <property type="component" value="Unassembled WGS sequence"/>
</dbReference>
<protein>
    <submittedName>
        <fullName evidence="2">Uncharacterized protein</fullName>
    </submittedName>
</protein>
<sequence>MLFVFINALCALAIYVQALKKGMPIKRWILLGALIGPGAWCLFGLHYRRAFIRNVGAGACIWRP</sequence>
<keyword evidence="1" id="KW-0472">Membrane</keyword>
<evidence type="ECO:0000313" key="4">
    <source>
        <dbReference type="Proteomes" id="UP000075621"/>
    </source>
</evidence>
<organism evidence="2 5">
    <name type="scientific">Pseudoalteromonas agarivorans</name>
    <dbReference type="NCBI Taxonomy" id="176102"/>
    <lineage>
        <taxon>Bacteria</taxon>
        <taxon>Pseudomonadati</taxon>
        <taxon>Pseudomonadota</taxon>
        <taxon>Gammaproteobacteria</taxon>
        <taxon>Alteromonadales</taxon>
        <taxon>Pseudoalteromonadaceae</taxon>
        <taxon>Pseudoalteromonas</taxon>
    </lineage>
</organism>
<keyword evidence="1" id="KW-1133">Transmembrane helix</keyword>
<keyword evidence="1" id="KW-0812">Transmembrane</keyword>
<reference evidence="3 4" key="1">
    <citation type="submission" date="2016-03" db="EMBL/GenBank/DDBJ databases">
        <authorList>
            <person name="Zhang H."/>
            <person name="Liu R."/>
            <person name="Wang M."/>
            <person name="Wang H."/>
            <person name="Wang L."/>
            <person name="Song L."/>
        </authorList>
    </citation>
    <scope>NUCLEOTIDE SEQUENCE [LARGE SCALE GENOMIC DNA]</scope>
    <source>
        <strain evidence="3 4">DSM 16098</strain>
    </source>
</reference>
<evidence type="ECO:0000313" key="2">
    <source>
        <dbReference type="EMBL" id="AYM86103.1"/>
    </source>
</evidence>
<gene>
    <name evidence="3" type="ORF">A2I98_02040</name>
    <name evidence="2" type="ORF">D9T18_04970</name>
</gene>
<feature type="transmembrane region" description="Helical" evidence="1">
    <location>
        <begin position="28"/>
        <end position="47"/>
    </location>
</feature>
<evidence type="ECO:0000313" key="5">
    <source>
        <dbReference type="Proteomes" id="UP000279995"/>
    </source>
</evidence>
<evidence type="ECO:0000313" key="3">
    <source>
        <dbReference type="EMBL" id="KYL31804.1"/>
    </source>
</evidence>
<dbReference type="Proteomes" id="UP000279995">
    <property type="component" value="Chromosome I"/>
</dbReference>
<dbReference type="EMBL" id="CP033065">
    <property type="protein sequence ID" value="AYM86103.1"/>
    <property type="molecule type" value="Genomic_DNA"/>
</dbReference>
<dbReference type="EMBL" id="LVCM01000034">
    <property type="protein sequence ID" value="KYL31804.1"/>
    <property type="molecule type" value="Genomic_DNA"/>
</dbReference>